<dbReference type="SUPFAM" id="SSF52540">
    <property type="entry name" value="P-loop containing nucleoside triphosphate hydrolases"/>
    <property type="match status" value="1"/>
</dbReference>
<keyword evidence="2" id="KW-1185">Reference proteome</keyword>
<proteinExistence type="predicted"/>
<dbReference type="OrthoDB" id="8481769at2"/>
<gene>
    <name evidence="1" type="ORF">SAMN04488005_1382</name>
</gene>
<organism evidence="1 2">
    <name type="scientific">Yoonia tamlensis</name>
    <dbReference type="NCBI Taxonomy" id="390270"/>
    <lineage>
        <taxon>Bacteria</taxon>
        <taxon>Pseudomonadati</taxon>
        <taxon>Pseudomonadota</taxon>
        <taxon>Alphaproteobacteria</taxon>
        <taxon>Rhodobacterales</taxon>
        <taxon>Paracoccaceae</taxon>
        <taxon>Yoonia</taxon>
    </lineage>
</organism>
<dbReference type="AlphaFoldDB" id="A0A1I6GBP4"/>
<evidence type="ECO:0008006" key="3">
    <source>
        <dbReference type="Google" id="ProtNLM"/>
    </source>
</evidence>
<dbReference type="Proteomes" id="UP000199478">
    <property type="component" value="Unassembled WGS sequence"/>
</dbReference>
<reference evidence="2" key="1">
    <citation type="submission" date="2016-10" db="EMBL/GenBank/DDBJ databases">
        <authorList>
            <person name="Varghese N."/>
            <person name="Submissions S."/>
        </authorList>
    </citation>
    <scope>NUCLEOTIDE SEQUENCE [LARGE SCALE GENOMIC DNA]</scope>
    <source>
        <strain evidence="2">DSM 26879</strain>
    </source>
</reference>
<dbReference type="InterPro" id="IPR027417">
    <property type="entry name" value="P-loop_NTPase"/>
</dbReference>
<dbReference type="STRING" id="390270.SAMN04488005_1382"/>
<evidence type="ECO:0000313" key="2">
    <source>
        <dbReference type="Proteomes" id="UP000199478"/>
    </source>
</evidence>
<protein>
    <recommendedName>
        <fullName evidence="3">Sulfotransferase family protein</fullName>
    </recommendedName>
</protein>
<dbReference type="RefSeq" id="WP_131802305.1">
    <property type="nucleotide sequence ID" value="NZ_FOYP01000001.1"/>
</dbReference>
<sequence length="319" mass="37271">MTDPYTVLHGGFHKTASTYLQRILRRNKNFMDKRGVHYVHHRDMRKQFTVPCQENGYLHLGIQRNDIIDDAELRRLTTAFFEPLRERNCERLILSDENLAGHCGHCAKRGTLYRFRDEFMSVTAKEIPFTVREVHLAVRNYPDFFAAAYVEYIRSLRAMSPFVVSANVMVDRVMNNLLGWNGVIKQVQKCFPNARIYMWKFEDFRDDPSMTNQIIRNLAGPNIDITKFKTPKDDRRRPSASARAMDEIQKLILSVGIAQAAGQIRSIQEEFPRDAQNPGFDPWSDWERQHLTNLYHQDLARLAKNPRITMVRPDTVVQQ</sequence>
<dbReference type="EMBL" id="FOYP01000001">
    <property type="protein sequence ID" value="SFR39561.1"/>
    <property type="molecule type" value="Genomic_DNA"/>
</dbReference>
<evidence type="ECO:0000313" key="1">
    <source>
        <dbReference type="EMBL" id="SFR39561.1"/>
    </source>
</evidence>
<accession>A0A1I6GBP4</accession>
<name>A0A1I6GBP4_9RHOB</name>